<dbReference type="Pfam" id="PF13356">
    <property type="entry name" value="Arm-DNA-bind_3"/>
    <property type="match status" value="1"/>
</dbReference>
<accession>A0ABT4R3Y9</accession>
<dbReference type="Proteomes" id="UP001152178">
    <property type="component" value="Unassembled WGS sequence"/>
</dbReference>
<organism evidence="4 5">
    <name type="scientific">Mesorhizobium qingshengii</name>
    <dbReference type="NCBI Taxonomy" id="1165689"/>
    <lineage>
        <taxon>Bacteria</taxon>
        <taxon>Pseudomonadati</taxon>
        <taxon>Pseudomonadota</taxon>
        <taxon>Alphaproteobacteria</taxon>
        <taxon>Hyphomicrobiales</taxon>
        <taxon>Phyllobacteriaceae</taxon>
        <taxon>Mesorhizobium</taxon>
    </lineage>
</organism>
<keyword evidence="2" id="KW-0229">DNA integration</keyword>
<reference evidence="4" key="1">
    <citation type="submission" date="2022-11" db="EMBL/GenBank/DDBJ databases">
        <authorList>
            <person name="Coimbra C."/>
        </authorList>
    </citation>
    <scope>NUCLEOTIDE SEQUENCE</scope>
    <source>
        <strain evidence="4">Jales19</strain>
    </source>
</reference>
<keyword evidence="4" id="KW-0238">DNA-binding</keyword>
<dbReference type="InterPro" id="IPR038488">
    <property type="entry name" value="Integrase_DNA-bd_sf"/>
</dbReference>
<evidence type="ECO:0000259" key="3">
    <source>
        <dbReference type="Pfam" id="PF13356"/>
    </source>
</evidence>
<dbReference type="PANTHER" id="PTHR30629">
    <property type="entry name" value="PROPHAGE INTEGRASE"/>
    <property type="match status" value="1"/>
</dbReference>
<dbReference type="RefSeq" id="WP_269908789.1">
    <property type="nucleotide sequence ID" value="NZ_JAPFQA010000030.1"/>
</dbReference>
<comment type="similarity">
    <text evidence="1">Belongs to the 'phage' integrase family.</text>
</comment>
<dbReference type="InterPro" id="IPR050808">
    <property type="entry name" value="Phage_Integrase"/>
</dbReference>
<feature type="domain" description="Integrase DNA-binding" evidence="3">
    <location>
        <begin position="9"/>
        <end position="97"/>
    </location>
</feature>
<evidence type="ECO:0000313" key="5">
    <source>
        <dbReference type="Proteomes" id="UP001152178"/>
    </source>
</evidence>
<evidence type="ECO:0000313" key="4">
    <source>
        <dbReference type="EMBL" id="MCZ8548540.1"/>
    </source>
</evidence>
<dbReference type="Gene3D" id="3.30.160.390">
    <property type="entry name" value="Integrase, DNA-binding domain"/>
    <property type="match status" value="1"/>
</dbReference>
<dbReference type="PANTHER" id="PTHR30629:SF2">
    <property type="entry name" value="PROPHAGE INTEGRASE INTS-RELATED"/>
    <property type="match status" value="1"/>
</dbReference>
<keyword evidence="5" id="KW-1185">Reference proteome</keyword>
<protein>
    <submittedName>
        <fullName evidence="4">Arm DNA-binding domain-containing protein</fullName>
    </submittedName>
</protein>
<feature type="non-terminal residue" evidence="4">
    <location>
        <position position="134"/>
    </location>
</feature>
<dbReference type="EMBL" id="JAPFQA010000030">
    <property type="protein sequence ID" value="MCZ8548540.1"/>
    <property type="molecule type" value="Genomic_DNA"/>
</dbReference>
<evidence type="ECO:0000256" key="2">
    <source>
        <dbReference type="ARBA" id="ARBA00022908"/>
    </source>
</evidence>
<comment type="caution">
    <text evidence="4">The sequence shown here is derived from an EMBL/GenBank/DDBJ whole genome shotgun (WGS) entry which is preliminary data.</text>
</comment>
<evidence type="ECO:0000256" key="1">
    <source>
        <dbReference type="ARBA" id="ARBA00008857"/>
    </source>
</evidence>
<sequence>MPKKAKDLTALEVARLRHPGKGGNVVFAAGNVAGLLLQCTPSGARTWLLRTLVGTKRREIGLGGYPDVPLADAIRRARDTKDKIRNGVDPVEERKAARAALAAQQARGLTFSDAVDRYLAAKLDAFKNAKHRAQ</sequence>
<name>A0ABT4R3Y9_9HYPH</name>
<dbReference type="InterPro" id="IPR025166">
    <property type="entry name" value="Integrase_DNA_bind_dom"/>
</dbReference>
<dbReference type="GO" id="GO:0003677">
    <property type="term" value="F:DNA binding"/>
    <property type="evidence" value="ECO:0007669"/>
    <property type="project" value="UniProtKB-KW"/>
</dbReference>
<proteinExistence type="inferred from homology"/>
<gene>
    <name evidence="4" type="ORF">OOJ09_30630</name>
</gene>